<keyword evidence="6" id="KW-0539">Nucleus</keyword>
<dbReference type="InterPro" id="IPR019775">
    <property type="entry name" value="WD40_repeat_CS"/>
</dbReference>
<evidence type="ECO:0000256" key="4">
    <source>
        <dbReference type="ARBA" id="ARBA00022574"/>
    </source>
</evidence>
<feature type="repeat" description="WD" evidence="8">
    <location>
        <begin position="273"/>
        <end position="314"/>
    </location>
</feature>
<evidence type="ECO:0000256" key="5">
    <source>
        <dbReference type="ARBA" id="ARBA00022737"/>
    </source>
</evidence>
<dbReference type="GO" id="GO:0032040">
    <property type="term" value="C:small-subunit processome"/>
    <property type="evidence" value="ECO:0007669"/>
    <property type="project" value="TreeGrafter"/>
</dbReference>
<proteinExistence type="predicted"/>
<dbReference type="AlphaFoldDB" id="A0A1L9THS0"/>
<dbReference type="Proteomes" id="UP000184356">
    <property type="component" value="Unassembled WGS sequence"/>
</dbReference>
<evidence type="ECO:0000259" key="10">
    <source>
        <dbReference type="SMART" id="SM01033"/>
    </source>
</evidence>
<comment type="function">
    <text evidence="1">Involved in nucleolar processing of pre-18S ribosomal RNA.</text>
</comment>
<dbReference type="InterPro" id="IPR015943">
    <property type="entry name" value="WD40/YVTN_repeat-like_dom_sf"/>
</dbReference>
<evidence type="ECO:0000256" key="9">
    <source>
        <dbReference type="SAM" id="MobiDB-lite"/>
    </source>
</evidence>
<protein>
    <recommendedName>
        <fullName evidence="7">U three protein 7</fullName>
    </recommendedName>
</protein>
<evidence type="ECO:0000256" key="3">
    <source>
        <dbReference type="ARBA" id="ARBA00022552"/>
    </source>
</evidence>
<dbReference type="GeneID" id="63759547"/>
<dbReference type="PROSITE" id="PS50082">
    <property type="entry name" value="WD_REPEATS_2"/>
    <property type="match status" value="1"/>
</dbReference>
<name>A0A1L9THS0_9EURO</name>
<evidence type="ECO:0000256" key="2">
    <source>
        <dbReference type="ARBA" id="ARBA00004604"/>
    </source>
</evidence>
<dbReference type="PROSITE" id="PS00678">
    <property type="entry name" value="WD_REPEATS_1"/>
    <property type="match status" value="1"/>
</dbReference>
<dbReference type="GO" id="GO:0030686">
    <property type="term" value="C:90S preribosome"/>
    <property type="evidence" value="ECO:0007669"/>
    <property type="project" value="TreeGrafter"/>
</dbReference>
<evidence type="ECO:0000256" key="8">
    <source>
        <dbReference type="PROSITE-ProRule" id="PRU00221"/>
    </source>
</evidence>
<dbReference type="GO" id="GO:0000462">
    <property type="term" value="P:maturation of SSU-rRNA from tricistronic rRNA transcript (SSU-rRNA, 5.8S rRNA, LSU-rRNA)"/>
    <property type="evidence" value="ECO:0007669"/>
    <property type="project" value="TreeGrafter"/>
</dbReference>
<keyword evidence="4 8" id="KW-0853">WD repeat</keyword>
<dbReference type="PANTHER" id="PTHR14085">
    <property type="entry name" value="WD-REPEAT PROTEIN BING4"/>
    <property type="match status" value="1"/>
</dbReference>
<keyword evidence="5" id="KW-0677">Repeat</keyword>
<dbReference type="VEuPathDB" id="FungiDB:ASPSYDRAFT_178094"/>
<dbReference type="PROSITE" id="PS50294">
    <property type="entry name" value="WD_REPEATS_REGION"/>
    <property type="match status" value="1"/>
</dbReference>
<accession>A0A1L9THS0</accession>
<dbReference type="EMBL" id="KV878586">
    <property type="protein sequence ID" value="OJJ58978.1"/>
    <property type="molecule type" value="Genomic_DNA"/>
</dbReference>
<evidence type="ECO:0000313" key="12">
    <source>
        <dbReference type="Proteomes" id="UP000184356"/>
    </source>
</evidence>
<dbReference type="InterPro" id="IPR001680">
    <property type="entry name" value="WD40_rpt"/>
</dbReference>
<feature type="region of interest" description="Disordered" evidence="9">
    <location>
        <begin position="1"/>
        <end position="32"/>
    </location>
</feature>
<gene>
    <name evidence="11" type="ORF">ASPSYDRAFT_178094</name>
</gene>
<dbReference type="Gene3D" id="2.130.10.10">
    <property type="entry name" value="YVTN repeat-like/Quinoprotein amine dehydrogenase"/>
    <property type="match status" value="1"/>
</dbReference>
<keyword evidence="3" id="KW-0698">rRNA processing</keyword>
<dbReference type="SMART" id="SM01033">
    <property type="entry name" value="BING4CT"/>
    <property type="match status" value="1"/>
</dbReference>
<dbReference type="Pfam" id="PF08149">
    <property type="entry name" value="BING4CT"/>
    <property type="match status" value="1"/>
</dbReference>
<evidence type="ECO:0000256" key="6">
    <source>
        <dbReference type="ARBA" id="ARBA00023242"/>
    </source>
</evidence>
<dbReference type="STRING" id="1036612.A0A1L9THS0"/>
<reference evidence="12" key="1">
    <citation type="journal article" date="2017" name="Genome Biol.">
        <title>Comparative genomics reveals high biological diversity and specific adaptations in the industrially and medically important fungal genus Aspergillus.</title>
        <authorList>
            <person name="de Vries R.P."/>
            <person name="Riley R."/>
            <person name="Wiebenga A."/>
            <person name="Aguilar-Osorio G."/>
            <person name="Amillis S."/>
            <person name="Uchima C.A."/>
            <person name="Anderluh G."/>
            <person name="Asadollahi M."/>
            <person name="Askin M."/>
            <person name="Barry K."/>
            <person name="Battaglia E."/>
            <person name="Bayram O."/>
            <person name="Benocci T."/>
            <person name="Braus-Stromeyer S.A."/>
            <person name="Caldana C."/>
            <person name="Canovas D."/>
            <person name="Cerqueira G.C."/>
            <person name="Chen F."/>
            <person name="Chen W."/>
            <person name="Choi C."/>
            <person name="Clum A."/>
            <person name="Dos Santos R.A."/>
            <person name="Damasio A.R."/>
            <person name="Diallinas G."/>
            <person name="Emri T."/>
            <person name="Fekete E."/>
            <person name="Flipphi M."/>
            <person name="Freyberg S."/>
            <person name="Gallo A."/>
            <person name="Gournas C."/>
            <person name="Habgood R."/>
            <person name="Hainaut M."/>
            <person name="Harispe M.L."/>
            <person name="Henrissat B."/>
            <person name="Hilden K.S."/>
            <person name="Hope R."/>
            <person name="Hossain A."/>
            <person name="Karabika E."/>
            <person name="Karaffa L."/>
            <person name="Karanyi Z."/>
            <person name="Krasevec N."/>
            <person name="Kuo A."/>
            <person name="Kusch H."/>
            <person name="LaButti K."/>
            <person name="Lagendijk E.L."/>
            <person name="Lapidus A."/>
            <person name="Levasseur A."/>
            <person name="Lindquist E."/>
            <person name="Lipzen A."/>
            <person name="Logrieco A.F."/>
            <person name="MacCabe A."/>
            <person name="Maekelae M.R."/>
            <person name="Malavazi I."/>
            <person name="Melin P."/>
            <person name="Meyer V."/>
            <person name="Mielnichuk N."/>
            <person name="Miskei M."/>
            <person name="Molnar A.P."/>
            <person name="Mule G."/>
            <person name="Ngan C.Y."/>
            <person name="Orejas M."/>
            <person name="Orosz E."/>
            <person name="Ouedraogo J.P."/>
            <person name="Overkamp K.M."/>
            <person name="Park H.-S."/>
            <person name="Perrone G."/>
            <person name="Piumi F."/>
            <person name="Punt P.J."/>
            <person name="Ram A.F."/>
            <person name="Ramon A."/>
            <person name="Rauscher S."/>
            <person name="Record E."/>
            <person name="Riano-Pachon D.M."/>
            <person name="Robert V."/>
            <person name="Roehrig J."/>
            <person name="Ruller R."/>
            <person name="Salamov A."/>
            <person name="Salih N.S."/>
            <person name="Samson R.A."/>
            <person name="Sandor E."/>
            <person name="Sanguinetti M."/>
            <person name="Schuetze T."/>
            <person name="Sepcic K."/>
            <person name="Shelest E."/>
            <person name="Sherlock G."/>
            <person name="Sophianopoulou V."/>
            <person name="Squina F.M."/>
            <person name="Sun H."/>
            <person name="Susca A."/>
            <person name="Todd R.B."/>
            <person name="Tsang A."/>
            <person name="Unkles S.E."/>
            <person name="van de Wiele N."/>
            <person name="van Rossen-Uffink D."/>
            <person name="Oliveira J.V."/>
            <person name="Vesth T.C."/>
            <person name="Visser J."/>
            <person name="Yu J.-H."/>
            <person name="Zhou M."/>
            <person name="Andersen M.R."/>
            <person name="Archer D.B."/>
            <person name="Baker S.E."/>
            <person name="Benoit I."/>
            <person name="Brakhage A.A."/>
            <person name="Braus G.H."/>
            <person name="Fischer R."/>
            <person name="Frisvad J.C."/>
            <person name="Goldman G.H."/>
            <person name="Houbraken J."/>
            <person name="Oakley B."/>
            <person name="Pocsi I."/>
            <person name="Scazzocchio C."/>
            <person name="Seiboth B."/>
            <person name="vanKuyk P.A."/>
            <person name="Wortman J."/>
            <person name="Dyer P.S."/>
            <person name="Grigoriev I.V."/>
        </authorList>
    </citation>
    <scope>NUCLEOTIDE SEQUENCE [LARGE SCALE GENOMIC DNA]</scope>
    <source>
        <strain evidence="12">CBS 593.65</strain>
    </source>
</reference>
<dbReference type="InterPro" id="IPR012952">
    <property type="entry name" value="BING4_C_dom"/>
</dbReference>
<dbReference type="InterPro" id="IPR040315">
    <property type="entry name" value="WDR46/Utp7"/>
</dbReference>
<dbReference type="InterPro" id="IPR036322">
    <property type="entry name" value="WD40_repeat_dom_sf"/>
</dbReference>
<keyword evidence="12" id="KW-1185">Reference proteome</keyword>
<organism evidence="11 12">
    <name type="scientific">Aspergillus sydowii CBS 593.65</name>
    <dbReference type="NCBI Taxonomy" id="1036612"/>
    <lineage>
        <taxon>Eukaryota</taxon>
        <taxon>Fungi</taxon>
        <taxon>Dikarya</taxon>
        <taxon>Ascomycota</taxon>
        <taxon>Pezizomycotina</taxon>
        <taxon>Eurotiomycetes</taxon>
        <taxon>Eurotiomycetidae</taxon>
        <taxon>Eurotiales</taxon>
        <taxon>Aspergillaceae</taxon>
        <taxon>Aspergillus</taxon>
        <taxon>Aspergillus subgen. Nidulantes</taxon>
    </lineage>
</organism>
<comment type="subcellular location">
    <subcellularLocation>
        <location evidence="2">Nucleus</location>
        <location evidence="2">Nucleolus</location>
    </subcellularLocation>
</comment>
<evidence type="ECO:0000256" key="7">
    <source>
        <dbReference type="ARBA" id="ARBA00076453"/>
    </source>
</evidence>
<sequence>MAESAPTKAVAPTKQRKENKRLIEAQKKYGRGKAVHTQGVRDKKLRSNLQAVEEKYKDAALRAKDAEILMEHEAGFLEPEGEMERTYRVRQDDIAENVGIETAKKKFELRLDDFGPYRMDYTRNGRELMLAGRKGHVATMDWRNGKLGCELHLRETVRDARWLHNNQYFAVAQKKAVYIYDRQGVELHCLDRIVEPNFLEFLPYHFLLASTQMSGHLKYTDTSTGQLIAEIPTKAGAPTAMAQNPWNAIIHVGHQNGTVSLWSPNTEAPLVKALVHRGPVRSMAIDRQGHYMVSTGQDLKMQVWDIRMYREVHSYSCYQPGASVSISDRGLTAVGWGTQVSVWRGLFDAAAADTQKVQSPYMAWGGDGQRIENLRWCPYEDILGVAHDKGFASIIVPGAGEPNFDALEANPYENPKQRQEAEVRALMNKLQPGMISLDPSFIGRVDTVSDKKNREEKDLDRRPEDMIEKLKNRGRGRNSALRKYLRKKGRRNVVDEKLLKAQALHKERSARAKERLRSEKEELGPALARFAKKDI</sequence>
<evidence type="ECO:0000313" key="11">
    <source>
        <dbReference type="EMBL" id="OJJ58978.1"/>
    </source>
</evidence>
<dbReference type="SMART" id="SM00320">
    <property type="entry name" value="WD40"/>
    <property type="match status" value="3"/>
</dbReference>
<dbReference type="SUPFAM" id="SSF50978">
    <property type="entry name" value="WD40 repeat-like"/>
    <property type="match status" value="1"/>
</dbReference>
<dbReference type="RefSeq" id="XP_040702784.1">
    <property type="nucleotide sequence ID" value="XM_040843474.1"/>
</dbReference>
<dbReference type="PANTHER" id="PTHR14085:SF3">
    <property type="entry name" value="WD REPEAT-CONTAINING PROTEIN 46"/>
    <property type="match status" value="1"/>
</dbReference>
<dbReference type="OrthoDB" id="10251154at2759"/>
<evidence type="ECO:0000256" key="1">
    <source>
        <dbReference type="ARBA" id="ARBA00004099"/>
    </source>
</evidence>
<dbReference type="FunFam" id="2.130.10.10:FF:000378">
    <property type="entry name" value="U3 small nucleolar RNA-associated protein 7"/>
    <property type="match status" value="1"/>
</dbReference>
<feature type="domain" description="BING4 C-terminal" evidence="10">
    <location>
        <begin position="360"/>
        <end position="439"/>
    </location>
</feature>